<dbReference type="SUPFAM" id="SSF103473">
    <property type="entry name" value="MFS general substrate transporter"/>
    <property type="match status" value="1"/>
</dbReference>
<feature type="transmembrane region" description="Helical" evidence="6">
    <location>
        <begin position="459"/>
        <end position="480"/>
    </location>
</feature>
<dbReference type="EMBL" id="CAXAMM010021001">
    <property type="protein sequence ID" value="CAK9049102.1"/>
    <property type="molecule type" value="Genomic_DNA"/>
</dbReference>
<feature type="transmembrane region" description="Helical" evidence="6">
    <location>
        <begin position="373"/>
        <end position="392"/>
    </location>
</feature>
<evidence type="ECO:0000259" key="7">
    <source>
        <dbReference type="PROSITE" id="PS50850"/>
    </source>
</evidence>
<gene>
    <name evidence="8" type="ORF">SCF082_LOCUS27253</name>
</gene>
<proteinExistence type="predicted"/>
<comment type="subcellular location">
    <subcellularLocation>
        <location evidence="1">Endomembrane system</location>
        <topology evidence="1">Multi-pass membrane protein</topology>
    </subcellularLocation>
</comment>
<organism evidence="8 9">
    <name type="scientific">Durusdinium trenchii</name>
    <dbReference type="NCBI Taxonomy" id="1381693"/>
    <lineage>
        <taxon>Eukaryota</taxon>
        <taxon>Sar</taxon>
        <taxon>Alveolata</taxon>
        <taxon>Dinophyceae</taxon>
        <taxon>Suessiales</taxon>
        <taxon>Symbiodiniaceae</taxon>
        <taxon>Durusdinium</taxon>
    </lineage>
</organism>
<keyword evidence="9" id="KW-1185">Reference proteome</keyword>
<feature type="transmembrane region" description="Helical" evidence="6">
    <location>
        <begin position="303"/>
        <end position="328"/>
    </location>
</feature>
<dbReference type="InterPro" id="IPR011701">
    <property type="entry name" value="MFS"/>
</dbReference>
<feature type="transmembrane region" description="Helical" evidence="6">
    <location>
        <begin position="398"/>
        <end position="416"/>
    </location>
</feature>
<feature type="transmembrane region" description="Helical" evidence="6">
    <location>
        <begin position="156"/>
        <end position="180"/>
    </location>
</feature>
<keyword evidence="2" id="KW-0813">Transport</keyword>
<feature type="transmembrane region" description="Helical" evidence="6">
    <location>
        <begin position="131"/>
        <end position="149"/>
    </location>
</feature>
<accession>A0ABP0MEA6</accession>
<feature type="transmembrane region" description="Helical" evidence="6">
    <location>
        <begin position="244"/>
        <end position="263"/>
    </location>
</feature>
<sequence length="487" mass="53009">MDVEACAHALLQTSLYVNATSVSATNLTRHSHERGTSYADHHIHFFASSQIGEGIIVSGIVILVLGLTLMLLLHSHGPERMKNEEVELPWITVCLVVLLCTGARDFITSNLPTIGRDLQALPQVVNLSMELNWIAAAIFSLLFGFLACLGRRPLILLSFLIFYFSSIAAALAPNVLWLIVLRVVQGMGEAGLAVTEIVVADVYRENADERALAFARIGMMLGLGSVGAPLVGGLLAYVAGWRDIFLYLALCVMVVGCGIKLYLPETKEIGSVKVDMKPKPSPESMYSLASSTSAAFLEDARPFAYLLMNIGVESTCFSFLTNLAWILQLEKPSGYGVAPLNSNVLCCTIMPAYLVASFASLRAGSNASVCLRIGISLSLLVGICWMVFAHVIQDSLLLFMLSGILLFAGFGLSNGARRAYYLEPLPSIEAGVGVAKFLEPCVSAVITAFSGKMLVDDGVICWLIFQGFWIVLCDFFWWIMRAWSFFR</sequence>
<dbReference type="Gene3D" id="1.20.1720.10">
    <property type="entry name" value="Multidrug resistance protein D"/>
    <property type="match status" value="1"/>
</dbReference>
<evidence type="ECO:0000313" key="8">
    <source>
        <dbReference type="EMBL" id="CAK9049102.1"/>
    </source>
</evidence>
<dbReference type="PANTHER" id="PTHR23501:SF191">
    <property type="entry name" value="VACUOLAR BASIC AMINO ACID TRANSPORTER 4"/>
    <property type="match status" value="1"/>
</dbReference>
<comment type="caution">
    <text evidence="8">The sequence shown here is derived from an EMBL/GenBank/DDBJ whole genome shotgun (WGS) entry which is preliminary data.</text>
</comment>
<dbReference type="PANTHER" id="PTHR23501">
    <property type="entry name" value="MAJOR FACILITATOR SUPERFAMILY"/>
    <property type="match status" value="1"/>
</dbReference>
<dbReference type="PROSITE" id="PS50850">
    <property type="entry name" value="MFS"/>
    <property type="match status" value="1"/>
</dbReference>
<evidence type="ECO:0000256" key="3">
    <source>
        <dbReference type="ARBA" id="ARBA00022692"/>
    </source>
</evidence>
<keyword evidence="4 6" id="KW-1133">Transmembrane helix</keyword>
<feature type="transmembrane region" description="Helical" evidence="6">
    <location>
        <begin position="55"/>
        <end position="74"/>
    </location>
</feature>
<evidence type="ECO:0000256" key="6">
    <source>
        <dbReference type="SAM" id="Phobius"/>
    </source>
</evidence>
<dbReference type="Pfam" id="PF07690">
    <property type="entry name" value="MFS_1"/>
    <property type="match status" value="1"/>
</dbReference>
<feature type="transmembrane region" description="Helical" evidence="6">
    <location>
        <begin position="340"/>
        <end position="361"/>
    </location>
</feature>
<evidence type="ECO:0000313" key="9">
    <source>
        <dbReference type="Proteomes" id="UP001642464"/>
    </source>
</evidence>
<evidence type="ECO:0000256" key="5">
    <source>
        <dbReference type="ARBA" id="ARBA00023136"/>
    </source>
</evidence>
<feature type="domain" description="Major facilitator superfamily (MFS) profile" evidence="7">
    <location>
        <begin position="54"/>
        <end position="487"/>
    </location>
</feature>
<dbReference type="InterPro" id="IPR020846">
    <property type="entry name" value="MFS_dom"/>
</dbReference>
<evidence type="ECO:0000256" key="1">
    <source>
        <dbReference type="ARBA" id="ARBA00004127"/>
    </source>
</evidence>
<evidence type="ECO:0000256" key="4">
    <source>
        <dbReference type="ARBA" id="ARBA00022989"/>
    </source>
</evidence>
<keyword evidence="3 6" id="KW-0812">Transmembrane</keyword>
<keyword evidence="5 6" id="KW-0472">Membrane</keyword>
<evidence type="ECO:0000256" key="2">
    <source>
        <dbReference type="ARBA" id="ARBA00022448"/>
    </source>
</evidence>
<dbReference type="InterPro" id="IPR036259">
    <property type="entry name" value="MFS_trans_sf"/>
</dbReference>
<dbReference type="Proteomes" id="UP001642464">
    <property type="component" value="Unassembled WGS sequence"/>
</dbReference>
<feature type="transmembrane region" description="Helical" evidence="6">
    <location>
        <begin position="215"/>
        <end position="238"/>
    </location>
</feature>
<reference evidence="8 9" key="1">
    <citation type="submission" date="2024-02" db="EMBL/GenBank/DDBJ databases">
        <authorList>
            <person name="Chen Y."/>
            <person name="Shah S."/>
            <person name="Dougan E. K."/>
            <person name="Thang M."/>
            <person name="Chan C."/>
        </authorList>
    </citation>
    <scope>NUCLEOTIDE SEQUENCE [LARGE SCALE GENOMIC DNA]</scope>
</reference>
<protein>
    <submittedName>
        <fullName evidence="8">MFS-type transporter M6 (Squalestatin S1 biosynthesis cluster protein M6)</fullName>
    </submittedName>
</protein>
<name>A0ABP0MEA6_9DINO</name>